<keyword evidence="2" id="KW-1185">Reference proteome</keyword>
<dbReference type="InterPro" id="IPR008928">
    <property type="entry name" value="6-hairpin_glycosidase_sf"/>
</dbReference>
<evidence type="ECO:0000313" key="2">
    <source>
        <dbReference type="Proteomes" id="UP000192320"/>
    </source>
</evidence>
<evidence type="ECO:0000313" key="1">
    <source>
        <dbReference type="EMBL" id="ORB03939.1"/>
    </source>
</evidence>
<dbReference type="Proteomes" id="UP000192320">
    <property type="component" value="Unassembled WGS sequence"/>
</dbReference>
<protein>
    <submittedName>
        <fullName evidence="1">Glycosyltransferase</fullName>
    </submittedName>
</protein>
<name>A0A7I7R6G6_9MYCO</name>
<dbReference type="RefSeq" id="WP_083022760.1">
    <property type="nucleotide sequence ID" value="NZ_AP022589.1"/>
</dbReference>
<sequence>MTAATPAPIFDHLLRMTDHRGTFEHACFADPRPEHGYCADDMSRVLVVAARQPKTEGDVRRLASVAVRFLNEAQALTGACRNRMDVAGRWADEPAFEDCWGRCVWGLGTAAARSEVGWVRQSAIVQFDRAAQGRSIWPRAMAFAALGAAELLTVDPDHRAARALITDYAATVTEPSSNPAWPWPEARLTYANAVLAEAMIAAGVVLDSPPLWQRGLDLLEWLVDYETADGHLSPTPVAGRGPDDRRPGFDQQPIEVSTLADACARAAAVDAGAIWTAGVRAAAAWFQGANDASQPMWDPETGGGFDGLQANGVNRNQGAESTLAVLSTLQHAQNFSTVPQ</sequence>
<dbReference type="SUPFAM" id="SSF48208">
    <property type="entry name" value="Six-hairpin glycosidases"/>
    <property type="match status" value="1"/>
</dbReference>
<reference evidence="1 2" key="1">
    <citation type="submission" date="2017-02" db="EMBL/GenBank/DDBJ databases">
        <title>The new phylogeny of genus Mycobacterium.</title>
        <authorList>
            <person name="Tortoli E."/>
            <person name="Trovato A."/>
            <person name="Cirillo D.M."/>
        </authorList>
    </citation>
    <scope>NUCLEOTIDE SEQUENCE [LARGE SCALE GENOMIC DNA]</scope>
    <source>
        <strain evidence="1 2">DSM 45633</strain>
    </source>
</reference>
<dbReference type="AlphaFoldDB" id="A0A7I7R6G6"/>
<accession>A0A7I7R6G6</accession>
<dbReference type="GO" id="GO:0005975">
    <property type="term" value="P:carbohydrate metabolic process"/>
    <property type="evidence" value="ECO:0007669"/>
    <property type="project" value="InterPro"/>
</dbReference>
<comment type="caution">
    <text evidence="1">The sequence shown here is derived from an EMBL/GenBank/DDBJ whole genome shotgun (WGS) entry which is preliminary data.</text>
</comment>
<dbReference type="EMBL" id="MVHZ01000002">
    <property type="protein sequence ID" value="ORB03939.1"/>
    <property type="molecule type" value="Genomic_DNA"/>
</dbReference>
<proteinExistence type="predicted"/>
<gene>
    <name evidence="1" type="ORF">BST33_03240</name>
</gene>
<organism evidence="1 2">
    <name type="scientific">Mycolicibacter minnesotensis</name>
    <dbReference type="NCBI Taxonomy" id="1118379"/>
    <lineage>
        <taxon>Bacteria</taxon>
        <taxon>Bacillati</taxon>
        <taxon>Actinomycetota</taxon>
        <taxon>Actinomycetes</taxon>
        <taxon>Mycobacteriales</taxon>
        <taxon>Mycobacteriaceae</taxon>
        <taxon>Mycolicibacter</taxon>
    </lineage>
</organism>
<dbReference type="OrthoDB" id="7540161at2"/>